<dbReference type="InterPro" id="IPR013747">
    <property type="entry name" value="ACP_syn_III_C"/>
</dbReference>
<dbReference type="Proteomes" id="UP001386955">
    <property type="component" value="Unassembled WGS sequence"/>
</dbReference>
<dbReference type="SUPFAM" id="SSF53901">
    <property type="entry name" value="Thiolase-like"/>
    <property type="match status" value="2"/>
</dbReference>
<dbReference type="EMBL" id="JAYMYS010000001">
    <property type="protein sequence ID" value="KAK7412061.1"/>
    <property type="molecule type" value="Genomic_DNA"/>
</dbReference>
<dbReference type="InterPro" id="IPR013601">
    <property type="entry name" value="FAE1_typ3_polyketide_synth"/>
</dbReference>
<keyword evidence="7" id="KW-1133">Transmembrane helix</keyword>
<dbReference type="Pfam" id="PF08541">
    <property type="entry name" value="ACP_syn_III_C"/>
    <property type="match status" value="1"/>
</dbReference>
<dbReference type="PANTHER" id="PTHR31561">
    <property type="entry name" value="3-KETOACYL-COA SYNTHASE"/>
    <property type="match status" value="1"/>
</dbReference>
<dbReference type="InterPro" id="IPR012392">
    <property type="entry name" value="3-ktacl-CoA_syn"/>
</dbReference>
<evidence type="ECO:0000313" key="10">
    <source>
        <dbReference type="EMBL" id="KAK7412061.1"/>
    </source>
</evidence>
<keyword evidence="3 6" id="KW-0808">Transferase</keyword>
<keyword evidence="11" id="KW-1185">Reference proteome</keyword>
<name>A0AAN9TDD4_PSOTE</name>
<dbReference type="EC" id="2.3.1.-" evidence="6"/>
<dbReference type="GO" id="GO:0006633">
    <property type="term" value="P:fatty acid biosynthetic process"/>
    <property type="evidence" value="ECO:0007669"/>
    <property type="project" value="InterPro"/>
</dbReference>
<evidence type="ECO:0000313" key="11">
    <source>
        <dbReference type="Proteomes" id="UP001386955"/>
    </source>
</evidence>
<proteinExistence type="inferred from homology"/>
<dbReference type="Pfam" id="PF08392">
    <property type="entry name" value="FAE1_CUT1_RppA"/>
    <property type="match status" value="1"/>
</dbReference>
<comment type="pathway">
    <text evidence="1 6">Lipid metabolism; fatty acid biosynthesis.</text>
</comment>
<evidence type="ECO:0000256" key="4">
    <source>
        <dbReference type="ARBA" id="ARBA00023315"/>
    </source>
</evidence>
<keyword evidence="7" id="KW-0472">Membrane</keyword>
<sequence>MRCTCFLQSGYKFWRIVIFTVHFIHNMAYRNQYIKWKVQIVQFKLMTMESLVFKYFSSYNLSVGSISVTQSFAAIALILILICLCFRPGSVYLLDYVCYMPPDNLRVPYSHFIEHFELCNFDREIIEFELKVLERSGIGVEACVPESVHELPPDDSMRHAQAEVEMVLFRIVKELLSKHKVHPKSIDILVSNCSLFCPTPSITSMIINKFGFRSNIKSVNLSGMGCSAGLLSINLAKDLLRVHKNSLALVLSMETVAPNGYRGNSKSKLIANVLFRMGGAAILLSNRKRDKPVAKYKLQHLVRTHMGSDNKAYKSIYQEPDEDEIVGVSLSRSLLNVAASALRINITGLGPIVLPYSEQLRYGWSVICRKIWAKGNKDIYVPNFRKAFQHFCIHAGGKSVIDAIEESLKLQKKDSEASRMTLYRFGNTSSSSLWYELCYLEAKGRMKKGDRVWQIAFGSGFKCNSAVWKCLSDIDPDVRNAWSDRIHLYPVETPIFDR</sequence>
<accession>A0AAN9TDD4</accession>
<dbReference type="GO" id="GO:0016020">
    <property type="term" value="C:membrane"/>
    <property type="evidence" value="ECO:0007669"/>
    <property type="project" value="InterPro"/>
</dbReference>
<evidence type="ECO:0000256" key="2">
    <source>
        <dbReference type="ARBA" id="ARBA00005531"/>
    </source>
</evidence>
<dbReference type="CDD" id="cd00831">
    <property type="entry name" value="CHS_like"/>
    <property type="match status" value="1"/>
</dbReference>
<reference evidence="10 11" key="1">
    <citation type="submission" date="2024-01" db="EMBL/GenBank/DDBJ databases">
        <title>The genomes of 5 underutilized Papilionoideae crops provide insights into root nodulation and disease resistanc.</title>
        <authorList>
            <person name="Jiang F."/>
        </authorList>
    </citation>
    <scope>NUCLEOTIDE SEQUENCE [LARGE SCALE GENOMIC DNA]</scope>
    <source>
        <strain evidence="10">DUOXIRENSHENG_FW03</strain>
        <tissue evidence="10">Leaves</tissue>
    </source>
</reference>
<comment type="caution">
    <text evidence="10">The sequence shown here is derived from an EMBL/GenBank/DDBJ whole genome shotgun (WGS) entry which is preliminary data.</text>
</comment>
<evidence type="ECO:0000259" key="8">
    <source>
        <dbReference type="Pfam" id="PF08392"/>
    </source>
</evidence>
<keyword evidence="7" id="KW-0812">Transmembrane</keyword>
<dbReference type="InterPro" id="IPR016039">
    <property type="entry name" value="Thiolase-like"/>
</dbReference>
<dbReference type="GO" id="GO:0009922">
    <property type="term" value="F:fatty acid elongase activity"/>
    <property type="evidence" value="ECO:0007669"/>
    <property type="project" value="UniProtKB-EC"/>
</dbReference>
<evidence type="ECO:0000256" key="3">
    <source>
        <dbReference type="ARBA" id="ARBA00022679"/>
    </source>
</evidence>
<feature type="transmembrane region" description="Helical" evidence="7">
    <location>
        <begin position="61"/>
        <end position="86"/>
    </location>
</feature>
<feature type="domain" description="Beta-ketoacyl-[acyl-carrier-protein] synthase III C-terminal" evidence="9">
    <location>
        <begin position="389"/>
        <end position="469"/>
    </location>
</feature>
<keyword evidence="4 6" id="KW-0012">Acyltransferase</keyword>
<evidence type="ECO:0000256" key="5">
    <source>
        <dbReference type="ARBA" id="ARBA00047375"/>
    </source>
</evidence>
<evidence type="ECO:0000259" key="9">
    <source>
        <dbReference type="Pfam" id="PF08541"/>
    </source>
</evidence>
<gene>
    <name evidence="10" type="ORF">VNO78_03507</name>
</gene>
<comment type="catalytic activity">
    <reaction evidence="5">
        <text>a very-long-chain acyl-CoA + malonyl-CoA + H(+) = a very-long-chain 3-oxoacyl-CoA + CO2 + CoA</text>
        <dbReference type="Rhea" id="RHEA:32727"/>
        <dbReference type="ChEBI" id="CHEBI:15378"/>
        <dbReference type="ChEBI" id="CHEBI:16526"/>
        <dbReference type="ChEBI" id="CHEBI:57287"/>
        <dbReference type="ChEBI" id="CHEBI:57384"/>
        <dbReference type="ChEBI" id="CHEBI:90725"/>
        <dbReference type="ChEBI" id="CHEBI:90736"/>
        <dbReference type="EC" id="2.3.1.199"/>
    </reaction>
</comment>
<evidence type="ECO:0000256" key="1">
    <source>
        <dbReference type="ARBA" id="ARBA00005194"/>
    </source>
</evidence>
<evidence type="ECO:0000256" key="6">
    <source>
        <dbReference type="PIRNR" id="PIRNR036417"/>
    </source>
</evidence>
<dbReference type="Gene3D" id="3.40.47.10">
    <property type="match status" value="1"/>
</dbReference>
<comment type="similarity">
    <text evidence="2 6">Belongs to the thiolase-like superfamily. Chalcone/stilbene synthases family.</text>
</comment>
<dbReference type="PIRSF" id="PIRSF036417">
    <property type="entry name" value="3-ktacl-CoA_syn"/>
    <property type="match status" value="1"/>
</dbReference>
<organism evidence="10 11">
    <name type="scientific">Psophocarpus tetragonolobus</name>
    <name type="common">Winged bean</name>
    <name type="synonym">Dolichos tetragonolobus</name>
    <dbReference type="NCBI Taxonomy" id="3891"/>
    <lineage>
        <taxon>Eukaryota</taxon>
        <taxon>Viridiplantae</taxon>
        <taxon>Streptophyta</taxon>
        <taxon>Embryophyta</taxon>
        <taxon>Tracheophyta</taxon>
        <taxon>Spermatophyta</taxon>
        <taxon>Magnoliopsida</taxon>
        <taxon>eudicotyledons</taxon>
        <taxon>Gunneridae</taxon>
        <taxon>Pentapetalae</taxon>
        <taxon>rosids</taxon>
        <taxon>fabids</taxon>
        <taxon>Fabales</taxon>
        <taxon>Fabaceae</taxon>
        <taxon>Papilionoideae</taxon>
        <taxon>50 kb inversion clade</taxon>
        <taxon>NPAAA clade</taxon>
        <taxon>indigoferoid/millettioid clade</taxon>
        <taxon>Phaseoleae</taxon>
        <taxon>Psophocarpus</taxon>
    </lineage>
</organism>
<protein>
    <recommendedName>
        <fullName evidence="6">3-ketoacyl-CoA synthase</fullName>
        <ecNumber evidence="6">2.3.1.-</ecNumber>
    </recommendedName>
</protein>
<evidence type="ECO:0000256" key="7">
    <source>
        <dbReference type="SAM" id="Phobius"/>
    </source>
</evidence>
<feature type="domain" description="FAE" evidence="8">
    <location>
        <begin position="86"/>
        <end position="370"/>
    </location>
</feature>
<dbReference type="AlphaFoldDB" id="A0AAN9TDD4"/>